<dbReference type="PROSITE" id="PS50929">
    <property type="entry name" value="ABC_TM1F"/>
    <property type="match status" value="1"/>
</dbReference>
<dbReference type="GO" id="GO:0005886">
    <property type="term" value="C:plasma membrane"/>
    <property type="evidence" value="ECO:0007669"/>
    <property type="project" value="UniProtKB-SubCell"/>
</dbReference>
<dbReference type="Pfam" id="PF03412">
    <property type="entry name" value="Peptidase_C39"/>
    <property type="match status" value="1"/>
</dbReference>
<evidence type="ECO:0000259" key="14">
    <source>
        <dbReference type="PROSITE" id="PS50990"/>
    </source>
</evidence>
<dbReference type="InterPro" id="IPR036640">
    <property type="entry name" value="ABC1_TM_sf"/>
</dbReference>
<dbReference type="GO" id="GO:0008234">
    <property type="term" value="F:cysteine-type peptidase activity"/>
    <property type="evidence" value="ECO:0007669"/>
    <property type="project" value="UniProtKB-KW"/>
</dbReference>
<dbReference type="CDD" id="cd02425">
    <property type="entry name" value="Peptidase_C39F"/>
    <property type="match status" value="1"/>
</dbReference>
<evidence type="ECO:0000256" key="8">
    <source>
        <dbReference type="ARBA" id="ARBA00022840"/>
    </source>
</evidence>
<dbReference type="PROSITE" id="PS50990">
    <property type="entry name" value="PEPTIDASE_C39"/>
    <property type="match status" value="1"/>
</dbReference>
<dbReference type="Gene3D" id="3.90.70.10">
    <property type="entry name" value="Cysteine proteinases"/>
    <property type="match status" value="1"/>
</dbReference>
<dbReference type="PROSITE" id="PS50893">
    <property type="entry name" value="ABC_TRANSPORTER_2"/>
    <property type="match status" value="1"/>
</dbReference>
<feature type="domain" description="ABC transmembrane type-1" evidence="13">
    <location>
        <begin position="163"/>
        <end position="444"/>
    </location>
</feature>
<dbReference type="SUPFAM" id="SSF52540">
    <property type="entry name" value="P-loop containing nucleoside triphosphate hydrolases"/>
    <property type="match status" value="1"/>
</dbReference>
<evidence type="ECO:0000256" key="6">
    <source>
        <dbReference type="ARBA" id="ARBA00022801"/>
    </source>
</evidence>
<accession>A0A9Q4EVS2</accession>
<keyword evidence="9 11" id="KW-1133">Transmembrane helix</keyword>
<evidence type="ECO:0000256" key="7">
    <source>
        <dbReference type="ARBA" id="ARBA00022807"/>
    </source>
</evidence>
<evidence type="ECO:0000256" key="1">
    <source>
        <dbReference type="ARBA" id="ARBA00004651"/>
    </source>
</evidence>
<dbReference type="PANTHER" id="PTHR43394:SF1">
    <property type="entry name" value="ATP-BINDING CASSETTE SUB-FAMILY B MEMBER 10, MITOCHONDRIAL"/>
    <property type="match status" value="1"/>
</dbReference>
<reference evidence="15" key="1">
    <citation type="submission" date="2022-02" db="EMBL/GenBank/DDBJ databases">
        <title>Crop Bioprotection Bacillus Genome Sequencing.</title>
        <authorList>
            <person name="Dunlap C."/>
        </authorList>
    </citation>
    <scope>NUCLEOTIDE SEQUENCE</scope>
    <source>
        <strain evidence="15">T20C13</strain>
    </source>
</reference>
<dbReference type="AlphaFoldDB" id="A0A9Q4EVS2"/>
<dbReference type="InterPro" id="IPR027417">
    <property type="entry name" value="P-loop_NTPase"/>
</dbReference>
<name>A0A9Q4EVS2_9BACI</name>
<dbReference type="SMART" id="SM00382">
    <property type="entry name" value="AAA"/>
    <property type="match status" value="1"/>
</dbReference>
<dbReference type="InterPro" id="IPR033839">
    <property type="entry name" value="Lacticin_481_peptidase"/>
</dbReference>
<keyword evidence="7" id="KW-0788">Thiol protease</keyword>
<evidence type="ECO:0000256" key="4">
    <source>
        <dbReference type="ARBA" id="ARBA00022692"/>
    </source>
</evidence>
<dbReference type="GO" id="GO:0005524">
    <property type="term" value="F:ATP binding"/>
    <property type="evidence" value="ECO:0007669"/>
    <property type="project" value="UniProtKB-KW"/>
</dbReference>
<protein>
    <submittedName>
        <fullName evidence="15">Peptidase domain-containing ABC transporter</fullName>
    </submittedName>
</protein>
<keyword evidence="5" id="KW-0547">Nucleotide-binding</keyword>
<dbReference type="Gene3D" id="3.40.50.300">
    <property type="entry name" value="P-loop containing nucleotide triphosphate hydrolases"/>
    <property type="match status" value="1"/>
</dbReference>
<evidence type="ECO:0000256" key="11">
    <source>
        <dbReference type="SAM" id="Phobius"/>
    </source>
</evidence>
<evidence type="ECO:0000256" key="5">
    <source>
        <dbReference type="ARBA" id="ARBA00022741"/>
    </source>
</evidence>
<evidence type="ECO:0000313" key="16">
    <source>
        <dbReference type="Proteomes" id="UP001066278"/>
    </source>
</evidence>
<dbReference type="Pfam" id="PF00005">
    <property type="entry name" value="ABC_tran"/>
    <property type="match status" value="1"/>
</dbReference>
<evidence type="ECO:0000256" key="3">
    <source>
        <dbReference type="ARBA" id="ARBA00022475"/>
    </source>
</evidence>
<keyword evidence="6" id="KW-0378">Hydrolase</keyword>
<dbReference type="CDD" id="cd18555">
    <property type="entry name" value="ABC_6TM_T1SS_like"/>
    <property type="match status" value="1"/>
</dbReference>
<organism evidence="15 16">
    <name type="scientific">Bacillus inaquosorum</name>
    <dbReference type="NCBI Taxonomy" id="483913"/>
    <lineage>
        <taxon>Bacteria</taxon>
        <taxon>Bacillati</taxon>
        <taxon>Bacillota</taxon>
        <taxon>Bacilli</taxon>
        <taxon>Bacillales</taxon>
        <taxon>Bacillaceae</taxon>
        <taxon>Bacillus</taxon>
    </lineage>
</organism>
<keyword evidence="2" id="KW-0813">Transport</keyword>
<dbReference type="InterPro" id="IPR011527">
    <property type="entry name" value="ABC1_TM_dom"/>
</dbReference>
<dbReference type="Proteomes" id="UP001066278">
    <property type="component" value="Unassembled WGS sequence"/>
</dbReference>
<dbReference type="PROSITE" id="PS00211">
    <property type="entry name" value="ABC_TRANSPORTER_1"/>
    <property type="match status" value="1"/>
</dbReference>
<proteinExistence type="predicted"/>
<dbReference type="InterPro" id="IPR003439">
    <property type="entry name" value="ABC_transporter-like_ATP-bd"/>
</dbReference>
<keyword evidence="4 11" id="KW-0812">Transmembrane</keyword>
<dbReference type="EMBL" id="JALAXJ010000019">
    <property type="protein sequence ID" value="MCY9231186.1"/>
    <property type="molecule type" value="Genomic_DNA"/>
</dbReference>
<comment type="caution">
    <text evidence="15">The sequence shown here is derived from an EMBL/GenBank/DDBJ whole genome shotgun (WGS) entry which is preliminary data.</text>
</comment>
<evidence type="ECO:0000256" key="10">
    <source>
        <dbReference type="ARBA" id="ARBA00023136"/>
    </source>
</evidence>
<feature type="transmembrane region" description="Helical" evidence="11">
    <location>
        <begin position="159"/>
        <end position="181"/>
    </location>
</feature>
<dbReference type="InterPro" id="IPR039421">
    <property type="entry name" value="Type_1_exporter"/>
</dbReference>
<dbReference type="GO" id="GO:0015421">
    <property type="term" value="F:ABC-type oligopeptide transporter activity"/>
    <property type="evidence" value="ECO:0007669"/>
    <property type="project" value="TreeGrafter"/>
</dbReference>
<dbReference type="FunFam" id="3.40.50.300:FF:000299">
    <property type="entry name" value="ABC transporter ATP-binding protein/permease"/>
    <property type="match status" value="1"/>
</dbReference>
<dbReference type="InterPro" id="IPR017871">
    <property type="entry name" value="ABC_transporter-like_CS"/>
</dbReference>
<evidence type="ECO:0000313" key="15">
    <source>
        <dbReference type="EMBL" id="MCY9231186.1"/>
    </source>
</evidence>
<evidence type="ECO:0000259" key="13">
    <source>
        <dbReference type="PROSITE" id="PS50929"/>
    </source>
</evidence>
<gene>
    <name evidence="15" type="ORF">MOE99_17855</name>
</gene>
<dbReference type="InterPro" id="IPR003593">
    <property type="entry name" value="AAA+_ATPase"/>
</dbReference>
<dbReference type="Pfam" id="PF00664">
    <property type="entry name" value="ABC_membrane"/>
    <property type="match status" value="1"/>
</dbReference>
<dbReference type="GO" id="GO:0016887">
    <property type="term" value="F:ATP hydrolysis activity"/>
    <property type="evidence" value="ECO:0007669"/>
    <property type="project" value="InterPro"/>
</dbReference>
<evidence type="ECO:0000256" key="9">
    <source>
        <dbReference type="ARBA" id="ARBA00022989"/>
    </source>
</evidence>
<feature type="domain" description="Peptidase C39" evidence="14">
    <location>
        <begin position="11"/>
        <end position="131"/>
    </location>
</feature>
<keyword evidence="8" id="KW-0067">ATP-binding</keyword>
<feature type="transmembrane region" description="Helical" evidence="11">
    <location>
        <begin position="271"/>
        <end position="292"/>
    </location>
</feature>
<dbReference type="InterPro" id="IPR005074">
    <property type="entry name" value="Peptidase_C39"/>
</dbReference>
<keyword evidence="3" id="KW-1003">Cell membrane</keyword>
<evidence type="ECO:0000259" key="12">
    <source>
        <dbReference type="PROSITE" id="PS50893"/>
    </source>
</evidence>
<feature type="transmembrane region" description="Helical" evidence="11">
    <location>
        <begin position="193"/>
        <end position="217"/>
    </location>
</feature>
<feature type="transmembrane region" description="Helical" evidence="11">
    <location>
        <begin position="298"/>
        <end position="316"/>
    </location>
</feature>
<dbReference type="RefSeq" id="WP_268278626.1">
    <property type="nucleotide sequence ID" value="NZ_JALAJJ010000041.1"/>
</dbReference>
<dbReference type="Gene3D" id="1.20.1560.10">
    <property type="entry name" value="ABC transporter type 1, transmembrane domain"/>
    <property type="match status" value="1"/>
</dbReference>
<feature type="domain" description="ABC transporter" evidence="12">
    <location>
        <begin position="475"/>
        <end position="708"/>
    </location>
</feature>
<keyword evidence="10 11" id="KW-0472">Membrane</keyword>
<dbReference type="GO" id="GO:0006508">
    <property type="term" value="P:proteolysis"/>
    <property type="evidence" value="ECO:0007669"/>
    <property type="project" value="InterPro"/>
</dbReference>
<dbReference type="SUPFAM" id="SSF90123">
    <property type="entry name" value="ABC transporter transmembrane region"/>
    <property type="match status" value="1"/>
</dbReference>
<evidence type="ECO:0000256" key="2">
    <source>
        <dbReference type="ARBA" id="ARBA00022448"/>
    </source>
</evidence>
<keyword evidence="7" id="KW-0645">Protease</keyword>
<sequence length="711" mass="80628">MARRRVPYVEQMHQSECGLCCLAMISAYYQKEVSLSRLRERADVGRDGTTLLQLKRIAESLGFGVKAYRIEHIDQLKQVSLPAILHWNQGHFVVLEKIDNNYARIVDPRFGRIKLSLKSFSEQFTGFLMTVDLTERLDVEKDQNVWLSSLVYVKSHKNLFVYVFLITLALQVIIVGMPLFMKHVIDEIMIPKNSSLSITVFISIISFLLAYMLITFARSRVLVRLHNALDYEMQTSFFSHLLKLPLPFFLLRSYGDMLFRMNSLATIRNQLSGTLITGILDGFMLFVLSGYMLFISPLLAMVVFLLVSINILLVIFTKRYVAEINQQQVVATTEVQAVQTEMLYGIMGVKISGTEQQVYSQWLNKFKHLLQVYRRKENLNSYITTTSNGLQFMSPLIVLSIGVLLVTGKYSSMTVGELVSFQAIATLLFTTSSNLMNTINSYILTTTILKRTHDVLESPIEQNEGKLQVKVRGDIRLSHVSFSYSKYSPKVINDISLHIKLGQKIAIIGQSGSGKSTLAHLMIGLFTPTSGEIYYDNHETSDLDMQYVRKQMGIVPQDISLLNRSIYDNIVLHQDGVTMDKVVRVAKAANIHDEIMAMPMKYQTVLAEMGRNISGGQRQRIALARALLNNPTVLVLDEATSALDHISEARVDEYLSSINCTRIVIAHRLSTVMNSDMIIVLENGKVCDVGNHSQLLHTSNYYQYYYKEMSS</sequence>
<dbReference type="PANTHER" id="PTHR43394">
    <property type="entry name" value="ATP-DEPENDENT PERMEASE MDL1, MITOCHONDRIAL"/>
    <property type="match status" value="1"/>
</dbReference>
<comment type="subcellular location">
    <subcellularLocation>
        <location evidence="1">Cell membrane</location>
        <topology evidence="1">Multi-pass membrane protein</topology>
    </subcellularLocation>
</comment>